<accession>A0A073IUL4</accession>
<comment type="subunit">
    <text evidence="8">The complex is composed of six subunits: RnfA, RnfB, RnfC, RnfD, RnfE and RnfG.</text>
</comment>
<feature type="binding site" evidence="8">
    <location>
        <position position="379"/>
    </location>
    <ligand>
        <name>[4Fe-4S] cluster</name>
        <dbReference type="ChEBI" id="CHEBI:49883"/>
        <label>2</label>
    </ligand>
</feature>
<dbReference type="Pfam" id="PF13187">
    <property type="entry name" value="Fer4_9"/>
    <property type="match status" value="1"/>
</dbReference>
<gene>
    <name evidence="8" type="primary">rnfC</name>
    <name evidence="10" type="ORF">EH55_10550</name>
</gene>
<dbReference type="GO" id="GO:0009055">
    <property type="term" value="F:electron transfer activity"/>
    <property type="evidence" value="ECO:0007669"/>
    <property type="project" value="InterPro"/>
</dbReference>
<dbReference type="NCBIfam" id="NF003454">
    <property type="entry name" value="PRK05035.1"/>
    <property type="match status" value="1"/>
</dbReference>
<dbReference type="EMBL" id="JMKI01000005">
    <property type="protein sequence ID" value="KEJ93295.1"/>
    <property type="molecule type" value="Genomic_DNA"/>
</dbReference>
<dbReference type="SUPFAM" id="SSF46548">
    <property type="entry name" value="alpha-helical ferredoxin"/>
    <property type="match status" value="1"/>
</dbReference>
<sequence length="445" mass="47949">MKLPSFWGGIHPPQNKELTVSESIVSYRPKGELVFPMSQHIGAPCAPVVAKGDRVFVGTRLGNNDAFVSAPILSSVSGTVKDVTMRLTPPGAFETCVVVEDDGKNELAPEWKPLENYQTADPKEYVKRIRDAGIVGFGGATFPTAVKLSPPPDRKIRWLIVNGVECEPYLNCDNRLMQEGTEKIVQGLALTMRLFPEAEGVIAIENNKPEAIAILKDAVAKSGLNNVTVQPLAVKYPQGAEKMLIEALTGQEFVITALPADVGCIILNVRTVYQIYSAIVEGLPAVTRVVTVTGDAVAHPKNIKAPQGTMIRELIDLCGGFKEQPVKILSGGPMMGLSMRSIDVPVVKGTSGILCLTAKSAMLKPIRACLRCGRCVEACPMGLVPTVLEPLVRARQYKRFEEEGGMNCIECGSCTYMCPANRPLTQGCRDGKASVTAMRRKAAAK</sequence>
<evidence type="ECO:0000256" key="8">
    <source>
        <dbReference type="HAMAP-Rule" id="MF_00461"/>
    </source>
</evidence>
<keyword evidence="2 8" id="KW-0004">4Fe-4S</keyword>
<keyword evidence="6 8" id="KW-0408">Iron</keyword>
<dbReference type="InterPro" id="IPR026902">
    <property type="entry name" value="RnfC_N"/>
</dbReference>
<feature type="binding site" evidence="8">
    <location>
        <position position="418"/>
    </location>
    <ligand>
        <name>[4Fe-4S] cluster</name>
        <dbReference type="ChEBI" id="CHEBI:49883"/>
        <label>1</label>
    </ligand>
</feature>
<dbReference type="Gene3D" id="3.40.50.11540">
    <property type="entry name" value="NADH-ubiquinone oxidoreductase 51kDa subunit"/>
    <property type="match status" value="1"/>
</dbReference>
<dbReference type="Gene3D" id="3.10.20.600">
    <property type="match status" value="1"/>
</dbReference>
<evidence type="ECO:0000256" key="3">
    <source>
        <dbReference type="ARBA" id="ARBA00022723"/>
    </source>
</evidence>
<keyword evidence="8" id="KW-0472">Membrane</keyword>
<keyword evidence="8" id="KW-1278">Translocase</keyword>
<comment type="similarity">
    <text evidence="8">Belongs to the 4Fe4S bacterial-type ferredoxin family. RnfC subfamily.</text>
</comment>
<proteinExistence type="inferred from homology"/>
<evidence type="ECO:0000256" key="2">
    <source>
        <dbReference type="ARBA" id="ARBA00022485"/>
    </source>
</evidence>
<dbReference type="InterPro" id="IPR037225">
    <property type="entry name" value="Nuo51_FMN-bd_sf"/>
</dbReference>
<protein>
    <recommendedName>
        <fullName evidence="8">Ion-translocating oxidoreductase complex subunit C</fullName>
        <ecNumber evidence="8">7.-.-.-</ecNumber>
    </recommendedName>
    <alternativeName>
        <fullName evidence="8">Rnf electron transport complex subunit C</fullName>
    </alternativeName>
</protein>
<feature type="domain" description="4Fe-4S ferredoxin-type" evidence="9">
    <location>
        <begin position="359"/>
        <end position="389"/>
    </location>
</feature>
<dbReference type="NCBIfam" id="TIGR01945">
    <property type="entry name" value="rnfC"/>
    <property type="match status" value="1"/>
</dbReference>
<keyword evidence="5 8" id="KW-0249">Electron transport</keyword>
<dbReference type="Pfam" id="PF10531">
    <property type="entry name" value="SLBB"/>
    <property type="match status" value="1"/>
</dbReference>
<feature type="binding site" evidence="8">
    <location>
        <position position="408"/>
    </location>
    <ligand>
        <name>[4Fe-4S] cluster</name>
        <dbReference type="ChEBI" id="CHEBI:49883"/>
        <label>2</label>
    </ligand>
</feature>
<reference evidence="10 11" key="1">
    <citation type="submission" date="2014-04" db="EMBL/GenBank/DDBJ databases">
        <title>Draft Genome Sequence of Synergistes jonesii.</title>
        <authorList>
            <person name="Coil D.A."/>
            <person name="Eisen J.A."/>
            <person name="Holland-Moritz H.E."/>
        </authorList>
    </citation>
    <scope>NUCLEOTIDE SEQUENCE [LARGE SCALE GENOMIC DNA]</scope>
    <source>
        <strain evidence="10 11">78-1</strain>
    </source>
</reference>
<dbReference type="Pfam" id="PF01512">
    <property type="entry name" value="Complex1_51K"/>
    <property type="match status" value="1"/>
</dbReference>
<keyword evidence="7 8" id="KW-0411">Iron-sulfur</keyword>
<dbReference type="InterPro" id="IPR019554">
    <property type="entry name" value="Soluble_ligand-bd"/>
</dbReference>
<evidence type="ECO:0000313" key="10">
    <source>
        <dbReference type="EMBL" id="KEJ93295.1"/>
    </source>
</evidence>
<keyword evidence="8" id="KW-1003">Cell membrane</keyword>
<dbReference type="HAMAP" id="MF_00461">
    <property type="entry name" value="RsxC_RnfC"/>
    <property type="match status" value="1"/>
</dbReference>
<keyword evidence="11" id="KW-1185">Reference proteome</keyword>
<dbReference type="PROSITE" id="PS00198">
    <property type="entry name" value="4FE4S_FER_1"/>
    <property type="match status" value="2"/>
</dbReference>
<name>A0A073IUL4_9BACT</name>
<organism evidence="10 11">
    <name type="scientific">Synergistes jonesii</name>
    <dbReference type="NCBI Taxonomy" id="2754"/>
    <lineage>
        <taxon>Bacteria</taxon>
        <taxon>Thermotogati</taxon>
        <taxon>Synergistota</taxon>
        <taxon>Synergistia</taxon>
        <taxon>Synergistales</taxon>
        <taxon>Synergistaceae</taxon>
        <taxon>Synergistes</taxon>
    </lineage>
</organism>
<dbReference type="PATRIC" id="fig|2754.20.peg.1294"/>
<dbReference type="Pfam" id="PF13375">
    <property type="entry name" value="RnfC_N"/>
    <property type="match status" value="1"/>
</dbReference>
<feature type="binding site" evidence="8">
    <location>
        <position position="375"/>
    </location>
    <ligand>
        <name>[4Fe-4S] cluster</name>
        <dbReference type="ChEBI" id="CHEBI:49883"/>
        <label>1</label>
    </ligand>
</feature>
<comment type="subcellular location">
    <subcellularLocation>
        <location evidence="8">Cell membrane</location>
        <topology evidence="8">Peripheral membrane protein</topology>
    </subcellularLocation>
</comment>
<dbReference type="RefSeq" id="WP_037974347.1">
    <property type="nucleotide sequence ID" value="NZ_JMKI01000005.1"/>
</dbReference>
<comment type="cofactor">
    <cofactor evidence="8">
        <name>[4Fe-4S] cluster</name>
        <dbReference type="ChEBI" id="CHEBI:49883"/>
    </cofactor>
    <text evidence="8">Binds 2 [4Fe-4S] clusters per subunit.</text>
</comment>
<dbReference type="GO" id="GO:0022900">
    <property type="term" value="P:electron transport chain"/>
    <property type="evidence" value="ECO:0007669"/>
    <property type="project" value="UniProtKB-UniRule"/>
</dbReference>
<dbReference type="Proteomes" id="UP000027665">
    <property type="component" value="Unassembled WGS sequence"/>
</dbReference>
<feature type="binding site" evidence="8">
    <location>
        <position position="411"/>
    </location>
    <ligand>
        <name>[4Fe-4S] cluster</name>
        <dbReference type="ChEBI" id="CHEBI:49883"/>
        <label>2</label>
    </ligand>
</feature>
<dbReference type="AlphaFoldDB" id="A0A073IUL4"/>
<keyword evidence="3 8" id="KW-0479">Metal-binding</keyword>
<dbReference type="STRING" id="2754.EH55_10550"/>
<dbReference type="PANTHER" id="PTHR43034">
    <property type="entry name" value="ION-TRANSLOCATING OXIDOREDUCTASE COMPLEX SUBUNIT C"/>
    <property type="match status" value="1"/>
</dbReference>
<dbReference type="EC" id="7.-.-.-" evidence="8"/>
<dbReference type="GeneID" id="90982679"/>
<dbReference type="SUPFAM" id="SSF142019">
    <property type="entry name" value="Nqo1 FMN-binding domain-like"/>
    <property type="match status" value="1"/>
</dbReference>
<evidence type="ECO:0000256" key="6">
    <source>
        <dbReference type="ARBA" id="ARBA00023004"/>
    </source>
</evidence>
<evidence type="ECO:0000256" key="7">
    <source>
        <dbReference type="ARBA" id="ARBA00023014"/>
    </source>
</evidence>
<comment type="caution">
    <text evidence="10">The sequence shown here is derived from an EMBL/GenBank/DDBJ whole genome shotgun (WGS) entry which is preliminary data.</text>
</comment>
<dbReference type="GO" id="GO:0005886">
    <property type="term" value="C:plasma membrane"/>
    <property type="evidence" value="ECO:0007669"/>
    <property type="project" value="UniProtKB-SubCell"/>
</dbReference>
<dbReference type="InterPro" id="IPR017900">
    <property type="entry name" value="4Fe4S_Fe_S_CS"/>
</dbReference>
<feature type="binding site" evidence="8">
    <location>
        <position position="369"/>
    </location>
    <ligand>
        <name>[4Fe-4S] cluster</name>
        <dbReference type="ChEBI" id="CHEBI:49883"/>
        <label>1</label>
    </ligand>
</feature>
<keyword evidence="1 8" id="KW-0813">Transport</keyword>
<keyword evidence="4 8" id="KW-0677">Repeat</keyword>
<feature type="domain" description="4Fe-4S ferredoxin-type" evidence="9">
    <location>
        <begin position="398"/>
        <end position="421"/>
    </location>
</feature>
<comment type="function">
    <text evidence="8">Part of a membrane-bound complex that couples electron transfer with translocation of ions across the membrane.</text>
</comment>
<dbReference type="GO" id="GO:0046872">
    <property type="term" value="F:metal ion binding"/>
    <property type="evidence" value="ECO:0007669"/>
    <property type="project" value="UniProtKB-KW"/>
</dbReference>
<dbReference type="InterPro" id="IPR017896">
    <property type="entry name" value="4Fe4S_Fe-S-bd"/>
</dbReference>
<dbReference type="PROSITE" id="PS51379">
    <property type="entry name" value="4FE4S_FER_2"/>
    <property type="match status" value="2"/>
</dbReference>
<feature type="binding site" evidence="8">
    <location>
        <position position="414"/>
    </location>
    <ligand>
        <name>[4Fe-4S] cluster</name>
        <dbReference type="ChEBI" id="CHEBI:49883"/>
        <label>2</label>
    </ligand>
</feature>
<evidence type="ECO:0000313" key="11">
    <source>
        <dbReference type="Proteomes" id="UP000027665"/>
    </source>
</evidence>
<dbReference type="GO" id="GO:0051539">
    <property type="term" value="F:4 iron, 4 sulfur cluster binding"/>
    <property type="evidence" value="ECO:0007669"/>
    <property type="project" value="UniProtKB-KW"/>
</dbReference>
<dbReference type="InterPro" id="IPR011538">
    <property type="entry name" value="Nuo51_FMN-bd"/>
</dbReference>
<dbReference type="Gene3D" id="3.30.70.20">
    <property type="match status" value="1"/>
</dbReference>
<evidence type="ECO:0000259" key="9">
    <source>
        <dbReference type="PROSITE" id="PS51379"/>
    </source>
</evidence>
<dbReference type="eggNOG" id="COG4656">
    <property type="taxonomic scope" value="Bacteria"/>
</dbReference>
<dbReference type="OrthoDB" id="9767754at2"/>
<feature type="binding site" evidence="8">
    <location>
        <position position="372"/>
    </location>
    <ligand>
        <name>[4Fe-4S] cluster</name>
        <dbReference type="ChEBI" id="CHEBI:49883"/>
        <label>1</label>
    </ligand>
</feature>
<dbReference type="PANTHER" id="PTHR43034:SF2">
    <property type="entry name" value="ION-TRANSLOCATING OXIDOREDUCTASE COMPLEX SUBUNIT C"/>
    <property type="match status" value="1"/>
</dbReference>
<dbReference type="InterPro" id="IPR010208">
    <property type="entry name" value="Ion_transpt_RnfC/RsxC"/>
</dbReference>
<evidence type="ECO:0000256" key="1">
    <source>
        <dbReference type="ARBA" id="ARBA00022448"/>
    </source>
</evidence>
<evidence type="ECO:0000256" key="5">
    <source>
        <dbReference type="ARBA" id="ARBA00022982"/>
    </source>
</evidence>
<evidence type="ECO:0000256" key="4">
    <source>
        <dbReference type="ARBA" id="ARBA00022737"/>
    </source>
</evidence>